<evidence type="ECO:0000256" key="7">
    <source>
        <dbReference type="ARBA" id="ARBA00023157"/>
    </source>
</evidence>
<feature type="domain" description="tRNA-specific 2-thiouridylase MnmA-like central" evidence="11">
    <location>
        <begin position="212"/>
        <end position="276"/>
    </location>
</feature>
<evidence type="ECO:0000256" key="1">
    <source>
        <dbReference type="ARBA" id="ARBA00022555"/>
    </source>
</evidence>
<dbReference type="Pfam" id="PF20259">
    <property type="entry name" value="tRNA_Me_trans_M"/>
    <property type="match status" value="1"/>
</dbReference>
<dbReference type="InterPro" id="IPR014729">
    <property type="entry name" value="Rossmann-like_a/b/a_fold"/>
</dbReference>
<dbReference type="Proteomes" id="UP000248079">
    <property type="component" value="Unassembled WGS sequence"/>
</dbReference>
<evidence type="ECO:0000256" key="9">
    <source>
        <dbReference type="HAMAP-Rule" id="MF_00144"/>
    </source>
</evidence>
<dbReference type="InterPro" id="IPR046884">
    <property type="entry name" value="MnmA-like_central"/>
</dbReference>
<keyword evidence="6 9" id="KW-0694">RNA-binding</keyword>
<comment type="caution">
    <text evidence="12">The sequence shown here is derived from an EMBL/GenBank/DDBJ whole genome shotgun (WGS) entry which is preliminary data.</text>
</comment>
<keyword evidence="4 9" id="KW-0547">Nucleotide-binding</keyword>
<evidence type="ECO:0000256" key="4">
    <source>
        <dbReference type="ARBA" id="ARBA00022741"/>
    </source>
</evidence>
<dbReference type="Gene3D" id="3.40.50.620">
    <property type="entry name" value="HUPs"/>
    <property type="match status" value="1"/>
</dbReference>
<dbReference type="Gene3D" id="2.40.30.10">
    <property type="entry name" value="Translation factors"/>
    <property type="match status" value="1"/>
</dbReference>
<evidence type="ECO:0000256" key="3">
    <source>
        <dbReference type="ARBA" id="ARBA00022694"/>
    </source>
</evidence>
<comment type="catalytic activity">
    <reaction evidence="8 9">
        <text>S-sulfanyl-L-cysteinyl-[protein] + uridine(34) in tRNA + AH2 + ATP = 2-thiouridine(34) in tRNA + L-cysteinyl-[protein] + A + AMP + diphosphate + H(+)</text>
        <dbReference type="Rhea" id="RHEA:47032"/>
        <dbReference type="Rhea" id="RHEA-COMP:10131"/>
        <dbReference type="Rhea" id="RHEA-COMP:11726"/>
        <dbReference type="Rhea" id="RHEA-COMP:11727"/>
        <dbReference type="Rhea" id="RHEA-COMP:11728"/>
        <dbReference type="ChEBI" id="CHEBI:13193"/>
        <dbReference type="ChEBI" id="CHEBI:15378"/>
        <dbReference type="ChEBI" id="CHEBI:17499"/>
        <dbReference type="ChEBI" id="CHEBI:29950"/>
        <dbReference type="ChEBI" id="CHEBI:30616"/>
        <dbReference type="ChEBI" id="CHEBI:33019"/>
        <dbReference type="ChEBI" id="CHEBI:61963"/>
        <dbReference type="ChEBI" id="CHEBI:65315"/>
        <dbReference type="ChEBI" id="CHEBI:87170"/>
        <dbReference type="ChEBI" id="CHEBI:456215"/>
        <dbReference type="EC" id="2.8.1.13"/>
    </reaction>
</comment>
<dbReference type="NCBIfam" id="TIGR00420">
    <property type="entry name" value="trmU"/>
    <property type="match status" value="1"/>
</dbReference>
<organism evidence="12 13">
    <name type="scientific">Marinifilum breve</name>
    <dbReference type="NCBI Taxonomy" id="2184082"/>
    <lineage>
        <taxon>Bacteria</taxon>
        <taxon>Pseudomonadati</taxon>
        <taxon>Bacteroidota</taxon>
        <taxon>Bacteroidia</taxon>
        <taxon>Marinilabiliales</taxon>
        <taxon>Marinifilaceae</taxon>
    </lineage>
</organism>
<comment type="caution">
    <text evidence="9">Lacks conserved residue(s) required for the propagation of feature annotation.</text>
</comment>
<accession>A0A2V4A246</accession>
<protein>
    <recommendedName>
        <fullName evidence="9">tRNA-specific 2-thiouridylase MnmA</fullName>
        <ecNumber evidence="9">2.8.1.13</ecNumber>
    </recommendedName>
</protein>
<dbReference type="GO" id="GO:0005737">
    <property type="term" value="C:cytoplasm"/>
    <property type="evidence" value="ECO:0007669"/>
    <property type="project" value="UniProtKB-SubCell"/>
</dbReference>
<evidence type="ECO:0000256" key="2">
    <source>
        <dbReference type="ARBA" id="ARBA00022679"/>
    </source>
</evidence>
<dbReference type="GO" id="GO:0002143">
    <property type="term" value="P:tRNA wobble position uridine thiolation"/>
    <property type="evidence" value="ECO:0007669"/>
    <property type="project" value="TreeGrafter"/>
</dbReference>
<comment type="similarity">
    <text evidence="9">Belongs to the MnmA/TRMU family.</text>
</comment>
<sequence length="366" mass="41570">MCEADNTRGRVILGMSGGTDSSVTAMMLQDQGYEVIGVSLWFYTNNHSYDENDNYPDFIVDAQKLAHKLGLEHHVIDARKEFRDTIIQFFLDEYLAGRTPSPCIQCNPNLKWKLLLEKADELNCDHIATGHYITIEDENGLFYIKKGKDPAKDQSYFLWNLKQGILSRTLTPLGKYTKTEVRKIAKSYGFEEVAKKKESMGVCFMDRKDYRDFLQEMIPDLNEKIGKGMAVDVNGKILGTHDGYPYYTVGQKRGIELEEKTGLMVSRIDAKNNTLILEKKADLNKLQLRISSYYFHNIEDIKQDNITTVVRGLGLNPEGYSKITILNENELLVDLENPAWAMAPGQPVAFYIGNKLIGGGFAEYND</sequence>
<dbReference type="EC" id="2.8.1.13" evidence="9"/>
<feature type="site" description="Interaction with tRNA" evidence="9">
    <location>
        <position position="131"/>
    </location>
</feature>
<keyword evidence="5 9" id="KW-0067">ATP-binding</keyword>
<proteinExistence type="inferred from homology"/>
<dbReference type="Gene3D" id="2.30.30.280">
    <property type="entry name" value="Adenine nucleotide alpha hydrolases-like domains"/>
    <property type="match status" value="1"/>
</dbReference>
<dbReference type="Pfam" id="PF20258">
    <property type="entry name" value="tRNA_Me_trans_C"/>
    <property type="match status" value="1"/>
</dbReference>
<dbReference type="CDD" id="cd01998">
    <property type="entry name" value="MnmA_TRMU-like"/>
    <property type="match status" value="1"/>
</dbReference>
<evidence type="ECO:0000259" key="10">
    <source>
        <dbReference type="Pfam" id="PF20258"/>
    </source>
</evidence>
<evidence type="ECO:0000256" key="5">
    <source>
        <dbReference type="ARBA" id="ARBA00022840"/>
    </source>
</evidence>
<dbReference type="RefSeq" id="WP_110358880.1">
    <property type="nucleotide sequence ID" value="NZ_QFLI01000001.1"/>
</dbReference>
<dbReference type="NCBIfam" id="NF001138">
    <property type="entry name" value="PRK00143.1"/>
    <property type="match status" value="1"/>
</dbReference>
<gene>
    <name evidence="9" type="primary">mnmA</name>
    <name evidence="12" type="ORF">DF185_01100</name>
</gene>
<comment type="function">
    <text evidence="9">Catalyzes the 2-thiolation of uridine at the wobble position (U34) of tRNA, leading to the formation of s(2)U34.</text>
</comment>
<dbReference type="EMBL" id="QFLI01000001">
    <property type="protein sequence ID" value="PXY02721.1"/>
    <property type="molecule type" value="Genomic_DNA"/>
</dbReference>
<evidence type="ECO:0000259" key="11">
    <source>
        <dbReference type="Pfam" id="PF20259"/>
    </source>
</evidence>
<feature type="active site" description="Nucleophile" evidence="9">
    <location>
        <position position="106"/>
    </location>
</feature>
<dbReference type="GO" id="GO:0103016">
    <property type="term" value="F:tRNA-uridine 2-sulfurtransferase activity"/>
    <property type="evidence" value="ECO:0007669"/>
    <property type="project" value="UniProtKB-EC"/>
</dbReference>
<reference evidence="12 13" key="1">
    <citation type="submission" date="2018-05" db="EMBL/GenBank/DDBJ databases">
        <title>Marinifilum breve JC075T sp. nov., a marine bacterium isolated from Yongle Blue Hole in the South China Sea.</title>
        <authorList>
            <person name="Fu T."/>
        </authorList>
    </citation>
    <scope>NUCLEOTIDE SEQUENCE [LARGE SCALE GENOMIC DNA]</scope>
    <source>
        <strain evidence="12 13">JC075</strain>
    </source>
</reference>
<dbReference type="PANTHER" id="PTHR11933">
    <property type="entry name" value="TRNA 5-METHYLAMINOMETHYL-2-THIOURIDYLATE -METHYLTRANSFERASE"/>
    <property type="match status" value="1"/>
</dbReference>
<feature type="site" description="Interaction with tRNA" evidence="9">
    <location>
        <position position="346"/>
    </location>
</feature>
<comment type="subcellular location">
    <subcellularLocation>
        <location evidence="9">Cytoplasm</location>
    </subcellularLocation>
</comment>
<evidence type="ECO:0000256" key="8">
    <source>
        <dbReference type="ARBA" id="ARBA00051542"/>
    </source>
</evidence>
<evidence type="ECO:0000313" key="12">
    <source>
        <dbReference type="EMBL" id="PXY02721.1"/>
    </source>
</evidence>
<dbReference type="GO" id="GO:0005524">
    <property type="term" value="F:ATP binding"/>
    <property type="evidence" value="ECO:0007669"/>
    <property type="project" value="UniProtKB-KW"/>
</dbReference>
<keyword evidence="7 9" id="KW-1015">Disulfide bond</keyword>
<feature type="domain" description="tRNA-specific 2-thiouridylase MnmA-like C-terminal" evidence="10">
    <location>
        <begin position="304"/>
        <end position="360"/>
    </location>
</feature>
<evidence type="ECO:0000256" key="6">
    <source>
        <dbReference type="ARBA" id="ARBA00022884"/>
    </source>
</evidence>
<keyword evidence="13" id="KW-1185">Reference proteome</keyword>
<dbReference type="InterPro" id="IPR046885">
    <property type="entry name" value="MnmA-like_C"/>
</dbReference>
<evidence type="ECO:0000313" key="13">
    <source>
        <dbReference type="Proteomes" id="UP000248079"/>
    </source>
</evidence>
<dbReference type="InterPro" id="IPR023382">
    <property type="entry name" value="MnmA-like_central_sf"/>
</dbReference>
<dbReference type="AlphaFoldDB" id="A0A2V4A246"/>
<dbReference type="GO" id="GO:0000049">
    <property type="term" value="F:tRNA binding"/>
    <property type="evidence" value="ECO:0007669"/>
    <property type="project" value="UniProtKB-KW"/>
</dbReference>
<keyword evidence="3 9" id="KW-0819">tRNA processing</keyword>
<name>A0A2V4A246_9BACT</name>
<feature type="binding site" evidence="9">
    <location>
        <position position="40"/>
    </location>
    <ligand>
        <name>ATP</name>
        <dbReference type="ChEBI" id="CHEBI:30616"/>
    </ligand>
</feature>
<dbReference type="OrthoDB" id="9800696at2"/>
<feature type="active site" description="Cysteine persulfide intermediate" evidence="9">
    <location>
        <position position="203"/>
    </location>
</feature>
<dbReference type="HAMAP" id="MF_00144">
    <property type="entry name" value="tRNA_thiouridyl_MnmA"/>
    <property type="match status" value="1"/>
</dbReference>
<keyword evidence="2 9" id="KW-0808">Transferase</keyword>
<dbReference type="SUPFAM" id="SSF52402">
    <property type="entry name" value="Adenine nucleotide alpha hydrolases-like"/>
    <property type="match status" value="1"/>
</dbReference>
<dbReference type="PANTHER" id="PTHR11933:SF5">
    <property type="entry name" value="MITOCHONDRIAL TRNA-SPECIFIC 2-THIOURIDYLASE 1"/>
    <property type="match status" value="1"/>
</dbReference>
<keyword evidence="9" id="KW-0963">Cytoplasm</keyword>
<feature type="binding site" evidence="9">
    <location>
        <begin position="14"/>
        <end position="21"/>
    </location>
    <ligand>
        <name>ATP</name>
        <dbReference type="ChEBI" id="CHEBI:30616"/>
    </ligand>
</feature>
<keyword evidence="1 9" id="KW-0820">tRNA-binding</keyword>
<feature type="binding site" evidence="9">
    <location>
        <position position="130"/>
    </location>
    <ligand>
        <name>ATP</name>
        <dbReference type="ChEBI" id="CHEBI:30616"/>
    </ligand>
</feature>
<feature type="region of interest" description="Interaction with tRNA" evidence="9">
    <location>
        <begin position="152"/>
        <end position="154"/>
    </location>
</feature>
<feature type="disulfide bond" description="Alternate" evidence="9">
    <location>
        <begin position="106"/>
        <end position="203"/>
    </location>
</feature>
<dbReference type="Pfam" id="PF03054">
    <property type="entry name" value="tRNA_Me_trans"/>
    <property type="match status" value="1"/>
</dbReference>
<dbReference type="InterPro" id="IPR004506">
    <property type="entry name" value="MnmA-like"/>
</dbReference>